<sequence length="192" mass="21040">MFLFLQSNNIQPLPGDFPGDSPHDRSTATQHMPPSSSLFTGPSLVSATTMYMNDGLEDLSGSSSEEEEKGGPETPPPAEKKKEKVSVAALKRHGFKGGPSVMLLEEEKKPANWTWGNGNEHARASKESVADRESTRGNANEATEDAVKRGLEQAEKKKKLRKKEWLADKRACSDDKTRGSKKVKRDEGSSEL</sequence>
<protein>
    <submittedName>
        <fullName evidence="2">Uncharacterized protein</fullName>
    </submittedName>
</protein>
<dbReference type="AlphaFoldDB" id="A0A7S2T023"/>
<name>A0A7S2T023_9CHLO</name>
<feature type="compositionally biased region" description="Basic and acidic residues" evidence="1">
    <location>
        <begin position="120"/>
        <end position="135"/>
    </location>
</feature>
<feature type="compositionally biased region" description="Basic and acidic residues" evidence="1">
    <location>
        <begin position="163"/>
        <end position="192"/>
    </location>
</feature>
<feature type="compositionally biased region" description="Polar residues" evidence="1">
    <location>
        <begin position="27"/>
        <end position="51"/>
    </location>
</feature>
<reference evidence="2" key="1">
    <citation type="submission" date="2021-01" db="EMBL/GenBank/DDBJ databases">
        <authorList>
            <person name="Corre E."/>
            <person name="Pelletier E."/>
            <person name="Niang G."/>
            <person name="Scheremetjew M."/>
            <person name="Finn R."/>
            <person name="Kale V."/>
            <person name="Holt S."/>
            <person name="Cochrane G."/>
            <person name="Meng A."/>
            <person name="Brown T."/>
            <person name="Cohen L."/>
        </authorList>
    </citation>
    <scope>NUCLEOTIDE SEQUENCE</scope>
    <source>
        <strain evidence="2">CCMP1205</strain>
    </source>
</reference>
<gene>
    <name evidence="2" type="ORF">CPRI1469_LOCUS2513</name>
</gene>
<feature type="region of interest" description="Disordered" evidence="1">
    <location>
        <begin position="8"/>
        <end position="85"/>
    </location>
</feature>
<organism evidence="2">
    <name type="scientific">Chloropicon primus</name>
    <dbReference type="NCBI Taxonomy" id="1764295"/>
    <lineage>
        <taxon>Eukaryota</taxon>
        <taxon>Viridiplantae</taxon>
        <taxon>Chlorophyta</taxon>
        <taxon>Chloropicophyceae</taxon>
        <taxon>Chloropicales</taxon>
        <taxon>Chloropicaceae</taxon>
        <taxon>Chloropicon</taxon>
    </lineage>
</organism>
<accession>A0A7S2T023</accession>
<evidence type="ECO:0000313" key="2">
    <source>
        <dbReference type="EMBL" id="CAD9713661.1"/>
    </source>
</evidence>
<feature type="compositionally biased region" description="Basic and acidic residues" evidence="1">
    <location>
        <begin position="145"/>
        <end position="155"/>
    </location>
</feature>
<feature type="region of interest" description="Disordered" evidence="1">
    <location>
        <begin position="111"/>
        <end position="192"/>
    </location>
</feature>
<dbReference type="EMBL" id="HBHL01003995">
    <property type="protein sequence ID" value="CAD9713661.1"/>
    <property type="molecule type" value="Transcribed_RNA"/>
</dbReference>
<evidence type="ECO:0000256" key="1">
    <source>
        <dbReference type="SAM" id="MobiDB-lite"/>
    </source>
</evidence>
<proteinExistence type="predicted"/>